<comment type="pathway">
    <text evidence="1 4">Glycan biosynthesis; trehalose biosynthesis.</text>
</comment>
<dbReference type="Gene3D" id="3.40.50.1000">
    <property type="entry name" value="HAD superfamily/HAD-like"/>
    <property type="match status" value="1"/>
</dbReference>
<dbReference type="InterPro" id="IPR023214">
    <property type="entry name" value="HAD_sf"/>
</dbReference>
<keyword evidence="4" id="KW-0460">Magnesium</keyword>
<evidence type="ECO:0000256" key="4">
    <source>
        <dbReference type="RuleBase" id="RU361117"/>
    </source>
</evidence>
<protein>
    <recommendedName>
        <fullName evidence="4">Trehalose 6-phosphate phosphatase</fullName>
        <ecNumber evidence="4">3.1.3.12</ecNumber>
    </recommendedName>
</protein>
<organism evidence="5 6">
    <name type="scientific">Neoasaia chiangmaiensis</name>
    <dbReference type="NCBI Taxonomy" id="320497"/>
    <lineage>
        <taxon>Bacteria</taxon>
        <taxon>Pseudomonadati</taxon>
        <taxon>Pseudomonadota</taxon>
        <taxon>Alphaproteobacteria</taxon>
        <taxon>Acetobacterales</taxon>
        <taxon>Acetobacteraceae</taxon>
        <taxon>Neoasaia</taxon>
    </lineage>
</organism>
<dbReference type="InterPro" id="IPR003337">
    <property type="entry name" value="Trehalose_PPase"/>
</dbReference>
<dbReference type="KEGG" id="nch:A0U93_10645"/>
<dbReference type="OrthoDB" id="9814913at2"/>
<accession>A0A1U9KR86</accession>
<dbReference type="GO" id="GO:0005992">
    <property type="term" value="P:trehalose biosynthetic process"/>
    <property type="evidence" value="ECO:0007669"/>
    <property type="project" value="UniProtKB-UniPathway"/>
</dbReference>
<gene>
    <name evidence="5" type="ORF">A0U93_10645</name>
</gene>
<comment type="cofactor">
    <cofactor evidence="4">
        <name>Mg(2+)</name>
        <dbReference type="ChEBI" id="CHEBI:18420"/>
    </cofactor>
</comment>
<dbReference type="Pfam" id="PF02358">
    <property type="entry name" value="Trehalose_PPase"/>
    <property type="match status" value="1"/>
</dbReference>
<dbReference type="UniPathway" id="UPA00299"/>
<comment type="catalytic activity">
    <reaction evidence="4">
        <text>alpha,alpha-trehalose 6-phosphate + H2O = alpha,alpha-trehalose + phosphate</text>
        <dbReference type="Rhea" id="RHEA:23420"/>
        <dbReference type="ChEBI" id="CHEBI:15377"/>
        <dbReference type="ChEBI" id="CHEBI:16551"/>
        <dbReference type="ChEBI" id="CHEBI:43474"/>
        <dbReference type="ChEBI" id="CHEBI:58429"/>
        <dbReference type="EC" id="3.1.3.12"/>
    </reaction>
</comment>
<keyword evidence="4" id="KW-0479">Metal-binding</keyword>
<dbReference type="NCBIfam" id="TIGR01484">
    <property type="entry name" value="HAD-SF-IIB"/>
    <property type="match status" value="1"/>
</dbReference>
<evidence type="ECO:0000256" key="2">
    <source>
        <dbReference type="ARBA" id="ARBA00008770"/>
    </source>
</evidence>
<sequence length="253" mass="27291">MTAVPPAPHSAALRPRIGFPPDQTAILLDFDGTLVDIAPTPESVVVPPGLRETLLTLRERCGGALAVVTGRPIEQIDHFLPGVPTAVCGEHGIAIRRHPGAPIERAPLPEVPQAWRDEAEKIVRGWPGASVEPKRAGFVLHYRGAPDAQEPLREAAEGWLAGDDSFEIQAAKMAWEIRPSGVDKGHAVEALLEQAPFAGRKPLFVGDDVTDNDGIRAARAAGGVGFRIPDDFPTAQAFRDWLKHYSEAPQWDV</sequence>
<comment type="similarity">
    <text evidence="2 4">Belongs to the trehalose phosphatase family.</text>
</comment>
<dbReference type="GO" id="GO:0046872">
    <property type="term" value="F:metal ion binding"/>
    <property type="evidence" value="ECO:0007669"/>
    <property type="project" value="UniProtKB-KW"/>
</dbReference>
<proteinExistence type="inferred from homology"/>
<dbReference type="Gene3D" id="3.30.70.1020">
    <property type="entry name" value="Trehalose-6-phosphate phosphatase related protein, domain 2"/>
    <property type="match status" value="1"/>
</dbReference>
<dbReference type="PANTHER" id="PTHR43768">
    <property type="entry name" value="TREHALOSE 6-PHOSPHATE PHOSPHATASE"/>
    <property type="match status" value="1"/>
</dbReference>
<evidence type="ECO:0000313" key="5">
    <source>
        <dbReference type="EMBL" id="AQS88323.1"/>
    </source>
</evidence>
<dbReference type="InterPro" id="IPR006379">
    <property type="entry name" value="HAD-SF_hydro_IIB"/>
</dbReference>
<keyword evidence="3 4" id="KW-0378">Hydrolase</keyword>
<dbReference type="STRING" id="320497.A0U93_10645"/>
<dbReference type="CDD" id="cd01627">
    <property type="entry name" value="HAD_TPP"/>
    <property type="match status" value="1"/>
</dbReference>
<dbReference type="InterPro" id="IPR036412">
    <property type="entry name" value="HAD-like_sf"/>
</dbReference>
<reference evidence="5 6" key="1">
    <citation type="submission" date="2016-03" db="EMBL/GenBank/DDBJ databases">
        <title>Acetic acid bacteria sequencing.</title>
        <authorList>
            <person name="Brandt J."/>
            <person name="Jakob F."/>
            <person name="Vogel R.F."/>
        </authorList>
    </citation>
    <scope>NUCLEOTIDE SEQUENCE [LARGE SCALE GENOMIC DNA]</scope>
    <source>
        <strain evidence="5 6">NBRC 101099</strain>
    </source>
</reference>
<evidence type="ECO:0000256" key="1">
    <source>
        <dbReference type="ARBA" id="ARBA00005199"/>
    </source>
</evidence>
<dbReference type="EC" id="3.1.3.12" evidence="4"/>
<dbReference type="NCBIfam" id="TIGR00685">
    <property type="entry name" value="T6PP"/>
    <property type="match status" value="1"/>
</dbReference>
<dbReference type="PANTHER" id="PTHR43768:SF3">
    <property type="entry name" value="TREHALOSE 6-PHOSPHATE PHOSPHATASE"/>
    <property type="match status" value="1"/>
</dbReference>
<evidence type="ECO:0000256" key="3">
    <source>
        <dbReference type="ARBA" id="ARBA00022801"/>
    </source>
</evidence>
<dbReference type="SUPFAM" id="SSF56784">
    <property type="entry name" value="HAD-like"/>
    <property type="match status" value="1"/>
</dbReference>
<name>A0A1U9KR86_9PROT</name>
<evidence type="ECO:0000313" key="6">
    <source>
        <dbReference type="Proteomes" id="UP000188604"/>
    </source>
</evidence>
<dbReference type="EMBL" id="CP014691">
    <property type="protein sequence ID" value="AQS88323.1"/>
    <property type="molecule type" value="Genomic_DNA"/>
</dbReference>
<dbReference type="RefSeq" id="WP_077807348.1">
    <property type="nucleotide sequence ID" value="NZ_BJXS01000003.1"/>
</dbReference>
<dbReference type="GO" id="GO:0004805">
    <property type="term" value="F:trehalose-phosphatase activity"/>
    <property type="evidence" value="ECO:0007669"/>
    <property type="project" value="UniProtKB-EC"/>
</dbReference>
<dbReference type="Proteomes" id="UP000188604">
    <property type="component" value="Chromosome"/>
</dbReference>
<keyword evidence="6" id="KW-1185">Reference proteome</keyword>
<dbReference type="AlphaFoldDB" id="A0A1U9KR86"/>
<comment type="function">
    <text evidence="4">Removes the phosphate from trehalose 6-phosphate to produce free trehalose.</text>
</comment>
<dbReference type="InterPro" id="IPR044651">
    <property type="entry name" value="OTSB-like"/>
</dbReference>